<evidence type="ECO:0000313" key="3">
    <source>
        <dbReference type="Proteomes" id="UP000789570"/>
    </source>
</evidence>
<protein>
    <submittedName>
        <fullName evidence="2">10637_t:CDS:1</fullName>
    </submittedName>
</protein>
<dbReference type="Proteomes" id="UP000789570">
    <property type="component" value="Unassembled WGS sequence"/>
</dbReference>
<organism evidence="2 3">
    <name type="scientific">Funneliformis caledonium</name>
    <dbReference type="NCBI Taxonomy" id="1117310"/>
    <lineage>
        <taxon>Eukaryota</taxon>
        <taxon>Fungi</taxon>
        <taxon>Fungi incertae sedis</taxon>
        <taxon>Mucoromycota</taxon>
        <taxon>Glomeromycotina</taxon>
        <taxon>Glomeromycetes</taxon>
        <taxon>Glomerales</taxon>
        <taxon>Glomeraceae</taxon>
        <taxon>Funneliformis</taxon>
    </lineage>
</organism>
<proteinExistence type="predicted"/>
<sequence length="597" mass="68409">MSSLISFNSSESMSFLALPAVFFARYFDHIHRIVNMWMILKQKISDELSAYDIKINTSITAEITKIKNEINTKIGKEFKSSEWTLIGFLRWRSQFTDFSNTQLEHSAWKTLLRNIASSVYEESARLKVEELLSSFKDATVYCWTHLVGSLSQTKSLGRMPLSIAGLHWWSLSQKPMDSPCACPGDKYSTIVQDFWSEHRISGLEHRLLSVATETRLRMAISDLKYVAGKSEEETLHSNMVGERRCQILKGELQSKRKASSSVTDVDALISTKKKKPDSELDNDDEEISKDKFQLTNIDKLERGENLRFSANCEEILSFHSIMYIDLARMKVPSYISINEHSWRSSVRQADQPNPPNFFRDIMDNYEKVINDIDELRYKFYETWGRYRDHVIYSDEERRIFETTQIVARSLANGQSPSSKEHRMTYGRPQGKKPDMVICRILEKGEREESCFVEAKHFSISRNSDIGGYDIYKIAILCQGGINKMMSLRENKSGQAFGAHICGGFLHLCMMDLVYDGIYRFFVLSEIKLAQDLSEFNLCRIDSFYSNINSHNESGSPGSPPRKSFSRRPVITPKAPKNGIPVVGLTEQKTGKKGVSRD</sequence>
<keyword evidence="3" id="KW-1185">Reference proteome</keyword>
<accession>A0A9N9B4L3</accession>
<evidence type="ECO:0000313" key="2">
    <source>
        <dbReference type="EMBL" id="CAG8555424.1"/>
    </source>
</evidence>
<feature type="region of interest" description="Disordered" evidence="1">
    <location>
        <begin position="549"/>
        <end position="597"/>
    </location>
</feature>
<dbReference type="AlphaFoldDB" id="A0A9N9B4L3"/>
<dbReference type="EMBL" id="CAJVPQ010001484">
    <property type="protein sequence ID" value="CAG8555424.1"/>
    <property type="molecule type" value="Genomic_DNA"/>
</dbReference>
<reference evidence="2" key="1">
    <citation type="submission" date="2021-06" db="EMBL/GenBank/DDBJ databases">
        <authorList>
            <person name="Kallberg Y."/>
            <person name="Tangrot J."/>
            <person name="Rosling A."/>
        </authorList>
    </citation>
    <scope>NUCLEOTIDE SEQUENCE</scope>
    <source>
        <strain evidence="2">UK204</strain>
    </source>
</reference>
<dbReference type="OrthoDB" id="2413408at2759"/>
<name>A0A9N9B4L3_9GLOM</name>
<comment type="caution">
    <text evidence="2">The sequence shown here is derived from an EMBL/GenBank/DDBJ whole genome shotgun (WGS) entry which is preliminary data.</text>
</comment>
<evidence type="ECO:0000256" key="1">
    <source>
        <dbReference type="SAM" id="MobiDB-lite"/>
    </source>
</evidence>
<gene>
    <name evidence="2" type="ORF">FCALED_LOCUS6331</name>
</gene>